<gene>
    <name evidence="2" type="ORF">SAMN05421773_12745</name>
</gene>
<feature type="region of interest" description="Disordered" evidence="1">
    <location>
        <begin position="350"/>
        <end position="385"/>
    </location>
</feature>
<evidence type="ECO:0000313" key="3">
    <source>
        <dbReference type="Proteomes" id="UP000199207"/>
    </source>
</evidence>
<dbReference type="AlphaFoldDB" id="A0A1I1UW46"/>
<dbReference type="InterPro" id="IPR025855">
    <property type="entry name" value="Replic_Relax"/>
</dbReference>
<dbReference type="Proteomes" id="UP000199207">
    <property type="component" value="Unassembled WGS sequence"/>
</dbReference>
<keyword evidence="3" id="KW-1185">Reference proteome</keyword>
<evidence type="ECO:0000256" key="1">
    <source>
        <dbReference type="SAM" id="MobiDB-lite"/>
    </source>
</evidence>
<sequence>MSGRRISHPAGSSNKLRGDVLRVLGVVKIATADQIQRLTAPHLTYRHTGKPTAAERKEARTRAHRAAARDLQRQRLVAAAGRSRGGEVLWALTAAGLQAAAQELHRPASVMGAPAARAGASGAPHALAVNETILALTRPAPDLELLTGEPPAAVAAARAARPGIGALEQWATEVPLPLTGAAWSKAGPGGIQADAVLAAPEHGVPVLFVEVDTCHMDAQRLADKIGKYTAFLRRRTEARRGRPARPLWRTRWPAPPDPYGTELLPPLLLVFHPHGPRNPDTTAALVAERTRIHWQGRPAGSYTDYDGKLPVIATTIGQLRDAGPGGAVFHRFGRDRLQCLADALGNPRQAAAEARREARSEAQRQEEARLRAQREAAEREARRPVCTDCGQKLTDARQAWAASRDGRRDPHRELCENCAQTARARAAADRQQQQEEEAAAAAVRRRLFRRRA</sequence>
<accession>A0A1I1UW46</accession>
<name>A0A1I1UW46_9ACTN</name>
<evidence type="ECO:0000313" key="2">
    <source>
        <dbReference type="EMBL" id="SFD75017.1"/>
    </source>
</evidence>
<dbReference type="Pfam" id="PF13814">
    <property type="entry name" value="Replic_Relax"/>
    <property type="match status" value="1"/>
</dbReference>
<organism evidence="2 3">
    <name type="scientific">Streptomyces aidingensis</name>
    <dbReference type="NCBI Taxonomy" id="910347"/>
    <lineage>
        <taxon>Bacteria</taxon>
        <taxon>Bacillati</taxon>
        <taxon>Actinomycetota</taxon>
        <taxon>Actinomycetes</taxon>
        <taxon>Kitasatosporales</taxon>
        <taxon>Streptomycetaceae</taxon>
        <taxon>Streptomyces</taxon>
    </lineage>
</organism>
<feature type="compositionally biased region" description="Basic and acidic residues" evidence="1">
    <location>
        <begin position="353"/>
        <end position="385"/>
    </location>
</feature>
<proteinExistence type="predicted"/>
<dbReference type="OrthoDB" id="4336626at2"/>
<dbReference type="RefSeq" id="WP_107365194.1">
    <property type="nucleotide sequence ID" value="NZ_FOLM01000027.1"/>
</dbReference>
<dbReference type="EMBL" id="FOLM01000027">
    <property type="protein sequence ID" value="SFD75017.1"/>
    <property type="molecule type" value="Genomic_DNA"/>
</dbReference>
<protein>
    <submittedName>
        <fullName evidence="2">Replication-relaxation</fullName>
    </submittedName>
</protein>
<reference evidence="2 3" key="1">
    <citation type="submission" date="2016-10" db="EMBL/GenBank/DDBJ databases">
        <authorList>
            <person name="de Groot N.N."/>
        </authorList>
    </citation>
    <scope>NUCLEOTIDE SEQUENCE [LARGE SCALE GENOMIC DNA]</scope>
    <source>
        <strain evidence="2 3">CGMCC 4.5739</strain>
    </source>
</reference>